<comment type="caution">
    <text evidence="12">The sequence shown here is derived from an EMBL/GenBank/DDBJ whole genome shotgun (WGS) entry which is preliminary data.</text>
</comment>
<comment type="similarity">
    <text evidence="1">Belongs to the class-I pyridine nucleotide-disulfide oxidoreductase family.</text>
</comment>
<evidence type="ECO:0000256" key="8">
    <source>
        <dbReference type="PIRSR" id="PIRSR000350-3"/>
    </source>
</evidence>
<evidence type="ECO:0000256" key="2">
    <source>
        <dbReference type="ARBA" id="ARBA00016961"/>
    </source>
</evidence>
<dbReference type="InterPro" id="IPR050151">
    <property type="entry name" value="Class-I_Pyr_Nuc-Dis_Oxidored"/>
</dbReference>
<feature type="binding site" evidence="8">
    <location>
        <begin position="167"/>
        <end position="174"/>
    </location>
    <ligand>
        <name>NAD(+)</name>
        <dbReference type="ChEBI" id="CHEBI:57540"/>
    </ligand>
</feature>
<sequence>MKKYDLIVLGGGRASGLAIAAAQEGKSVALIEKDRLGGTCPNTGCVPSKLLIGYAEAARRVKEADRHFITAKIEKIDRERIFQEVNEWVRGVDPRYEGRLDGVDLYRGHGRFVANKVIEVNGEELEGETIVVATGTRPRTAPYPGAWTNENIFPLEGKVPDSLTVVGGGFIACELANFFSAVGVETRLLVRGDDLLPIEDHEIGAVFKEEFVKNVPTDFGVSVTGMAEVEEGYEVTIAAADGSTSTHRSERVLFAIGRTPNTDDLGLDKTDLEMDRRGYFVVNDKLQTNVPGVYAAGDVAGRYQLQHVASYDVHYLRQRLLKGLDEEIDYGMVPHGVFTDPEVAAVGQTEAQLKEAGTPYVSVFRDWKSSARAMASRLDYPRVKLLVSPADYSILGCHLVGPDSSTVLHEVLPFLRLKNDVREMAEMMHVHPALPELLLDAAVQAVKEVREAQAS</sequence>
<feature type="binding site" evidence="8">
    <location>
        <position position="110"/>
    </location>
    <ligand>
        <name>FAD</name>
        <dbReference type="ChEBI" id="CHEBI:57692"/>
    </ligand>
</feature>
<dbReference type="InterPro" id="IPR004099">
    <property type="entry name" value="Pyr_nucl-diS_OxRdtase_dimer"/>
</dbReference>
<keyword evidence="8" id="KW-0547">Nucleotide-binding</keyword>
<evidence type="ECO:0000259" key="10">
    <source>
        <dbReference type="Pfam" id="PF02852"/>
    </source>
</evidence>
<dbReference type="PRINTS" id="PR00368">
    <property type="entry name" value="FADPNR"/>
</dbReference>
<keyword evidence="5 8" id="KW-0520">NAD</keyword>
<dbReference type="InterPro" id="IPR016156">
    <property type="entry name" value="FAD/NAD-linked_Rdtase_dimer_sf"/>
</dbReference>
<feature type="binding site" evidence="8">
    <location>
        <position position="298"/>
    </location>
    <ligand>
        <name>FAD</name>
        <dbReference type="ChEBI" id="CHEBI:57692"/>
    </ligand>
</feature>
<evidence type="ECO:0000313" key="13">
    <source>
        <dbReference type="Proteomes" id="UP000604083"/>
    </source>
</evidence>
<dbReference type="RefSeq" id="WP_200391849.1">
    <property type="nucleotide sequence ID" value="NZ_JAENIO010000023.1"/>
</dbReference>
<dbReference type="GO" id="GO:0004148">
    <property type="term" value="F:dihydrolipoyl dehydrogenase (NADH) activity"/>
    <property type="evidence" value="ECO:0007669"/>
    <property type="project" value="TreeGrafter"/>
</dbReference>
<comment type="cofactor">
    <cofactor evidence="8">
        <name>FAD</name>
        <dbReference type="ChEBI" id="CHEBI:57692"/>
    </cofactor>
    <text evidence="8">Binds 1 FAD per subunit.</text>
</comment>
<evidence type="ECO:0000256" key="7">
    <source>
        <dbReference type="PIRSR" id="PIRSR000350-2"/>
    </source>
</evidence>
<dbReference type="Gene3D" id="3.30.390.30">
    <property type="match status" value="1"/>
</dbReference>
<name>A0A934RSU3_9BACT</name>
<dbReference type="Proteomes" id="UP000604083">
    <property type="component" value="Unassembled WGS sequence"/>
</dbReference>
<evidence type="ECO:0000313" key="12">
    <source>
        <dbReference type="EMBL" id="MBK1834414.1"/>
    </source>
</evidence>
<feature type="domain" description="FAD/NAD(P)-binding" evidence="11">
    <location>
        <begin position="4"/>
        <end position="310"/>
    </location>
</feature>
<dbReference type="SUPFAM" id="SSF51905">
    <property type="entry name" value="FAD/NAD(P)-binding domain"/>
    <property type="match status" value="1"/>
</dbReference>
<dbReference type="EMBL" id="JAENIO010000023">
    <property type="protein sequence ID" value="MBK1834414.1"/>
    <property type="molecule type" value="Genomic_DNA"/>
</dbReference>
<feature type="binding site" evidence="8">
    <location>
        <position position="49"/>
    </location>
    <ligand>
        <name>FAD</name>
        <dbReference type="ChEBI" id="CHEBI:57692"/>
    </ligand>
</feature>
<feature type="domain" description="Pyridine nucleotide-disulphide oxidoreductase dimerisation" evidence="10">
    <location>
        <begin position="333"/>
        <end position="439"/>
    </location>
</feature>
<keyword evidence="13" id="KW-1185">Reference proteome</keyword>
<reference evidence="12" key="1">
    <citation type="submission" date="2021-01" db="EMBL/GenBank/DDBJ databases">
        <title>Modified the classification status of verrucomicrobia.</title>
        <authorList>
            <person name="Feng X."/>
        </authorList>
    </citation>
    <scope>NUCLEOTIDE SEQUENCE</scope>
    <source>
        <strain evidence="12">KCTC 12986</strain>
    </source>
</reference>
<dbReference type="Pfam" id="PF07992">
    <property type="entry name" value="Pyr_redox_2"/>
    <property type="match status" value="1"/>
</dbReference>
<dbReference type="AlphaFoldDB" id="A0A934RSU3"/>
<evidence type="ECO:0000256" key="4">
    <source>
        <dbReference type="ARBA" id="ARBA00022827"/>
    </source>
</evidence>
<feature type="disulfide bond" description="Redox-active" evidence="9">
    <location>
        <begin position="40"/>
        <end position="45"/>
    </location>
</feature>
<keyword evidence="4 8" id="KW-0274">FAD</keyword>
<evidence type="ECO:0000259" key="11">
    <source>
        <dbReference type="Pfam" id="PF07992"/>
    </source>
</evidence>
<evidence type="ECO:0000256" key="3">
    <source>
        <dbReference type="ARBA" id="ARBA00022630"/>
    </source>
</evidence>
<feature type="binding site" evidence="8">
    <location>
        <position position="257"/>
    </location>
    <ligand>
        <name>NAD(+)</name>
        <dbReference type="ChEBI" id="CHEBI:57540"/>
    </ligand>
</feature>
<dbReference type="SUPFAM" id="SSF55424">
    <property type="entry name" value="FAD/NAD-linked reductases, dimerisation (C-terminal) domain"/>
    <property type="match status" value="1"/>
</dbReference>
<dbReference type="PANTHER" id="PTHR22912">
    <property type="entry name" value="DISULFIDE OXIDOREDUCTASE"/>
    <property type="match status" value="1"/>
</dbReference>
<accession>A0A934RSU3</accession>
<evidence type="ECO:0000256" key="5">
    <source>
        <dbReference type="ARBA" id="ARBA00023027"/>
    </source>
</evidence>
<keyword evidence="3" id="KW-0285">Flavoprotein</keyword>
<evidence type="ECO:0000256" key="6">
    <source>
        <dbReference type="ARBA" id="ARBA00031281"/>
    </source>
</evidence>
<dbReference type="InterPro" id="IPR036188">
    <property type="entry name" value="FAD/NAD-bd_sf"/>
</dbReference>
<dbReference type="PRINTS" id="PR00411">
    <property type="entry name" value="PNDRDTASEI"/>
</dbReference>
<protein>
    <recommendedName>
        <fullName evidence="2">Dihydrolipoyl dehydrogenase</fullName>
    </recommendedName>
    <alternativeName>
        <fullName evidence="6">Dihydrolipoamide dehydrogenase</fullName>
    </alternativeName>
</protein>
<dbReference type="InterPro" id="IPR001100">
    <property type="entry name" value="Pyr_nuc-diS_OxRdtase"/>
</dbReference>
<dbReference type="PIRSF" id="PIRSF000350">
    <property type="entry name" value="Mercury_reductase_MerA"/>
    <property type="match status" value="1"/>
</dbReference>
<dbReference type="GO" id="GO:0050660">
    <property type="term" value="F:flavin adenine dinucleotide binding"/>
    <property type="evidence" value="ECO:0007669"/>
    <property type="project" value="TreeGrafter"/>
</dbReference>
<proteinExistence type="inferred from homology"/>
<gene>
    <name evidence="12" type="ORF">JIN78_10120</name>
</gene>
<dbReference type="PANTHER" id="PTHR22912:SF217">
    <property type="entry name" value="DIHYDROLIPOYL DEHYDROGENASE"/>
    <property type="match status" value="1"/>
</dbReference>
<feature type="active site" description="Proton acceptor" evidence="7">
    <location>
        <position position="431"/>
    </location>
</feature>
<dbReference type="GO" id="GO:0006103">
    <property type="term" value="P:2-oxoglutarate metabolic process"/>
    <property type="evidence" value="ECO:0007669"/>
    <property type="project" value="TreeGrafter"/>
</dbReference>
<evidence type="ECO:0000256" key="9">
    <source>
        <dbReference type="PIRSR" id="PIRSR000350-4"/>
    </source>
</evidence>
<dbReference type="Pfam" id="PF02852">
    <property type="entry name" value="Pyr_redox_dim"/>
    <property type="match status" value="1"/>
</dbReference>
<dbReference type="Gene3D" id="3.50.50.60">
    <property type="entry name" value="FAD/NAD(P)-binding domain"/>
    <property type="match status" value="2"/>
</dbReference>
<organism evidence="12 13">
    <name type="scientific">Roseibacillus ishigakijimensis</name>
    <dbReference type="NCBI Taxonomy" id="454146"/>
    <lineage>
        <taxon>Bacteria</taxon>
        <taxon>Pseudomonadati</taxon>
        <taxon>Verrucomicrobiota</taxon>
        <taxon>Verrucomicrobiia</taxon>
        <taxon>Verrucomicrobiales</taxon>
        <taxon>Verrucomicrobiaceae</taxon>
        <taxon>Roseibacillus</taxon>
    </lineage>
</organism>
<evidence type="ECO:0000256" key="1">
    <source>
        <dbReference type="ARBA" id="ARBA00007532"/>
    </source>
</evidence>
<dbReference type="InterPro" id="IPR023753">
    <property type="entry name" value="FAD/NAD-binding_dom"/>
</dbReference>